<name>A0A8J6CL35_9ROSI</name>
<evidence type="ECO:0000259" key="2">
    <source>
        <dbReference type="Pfam" id="PF10536"/>
    </source>
</evidence>
<feature type="compositionally biased region" description="Low complexity" evidence="1">
    <location>
        <begin position="414"/>
        <end position="425"/>
    </location>
</feature>
<dbReference type="GO" id="GO:0010073">
    <property type="term" value="P:meristem maintenance"/>
    <property type="evidence" value="ECO:0007669"/>
    <property type="project" value="InterPro"/>
</dbReference>
<dbReference type="InterPro" id="IPR044824">
    <property type="entry name" value="MAIN-like"/>
</dbReference>
<feature type="region of interest" description="Disordered" evidence="1">
    <location>
        <begin position="381"/>
        <end position="443"/>
    </location>
</feature>
<dbReference type="EMBL" id="JAHUZN010000011">
    <property type="protein sequence ID" value="KAG8478957.1"/>
    <property type="molecule type" value="Genomic_DNA"/>
</dbReference>
<comment type="caution">
    <text evidence="3">The sequence shown here is derived from an EMBL/GenBank/DDBJ whole genome shotgun (WGS) entry which is preliminary data.</text>
</comment>
<gene>
    <name evidence="3" type="ORF">CXB51_028838</name>
</gene>
<proteinExistence type="predicted"/>
<dbReference type="Proteomes" id="UP000701853">
    <property type="component" value="Chromosome 11"/>
</dbReference>
<sequence>MAGELICFDDKHISVEQMQMSVDRILQCYIRNMAGPPSLLIEDYLREVGFWHVMMIGRGCKLDPKLISALIERWRPDTHTFHLPCGECTITLEDVHLQLGLPVNGDAVTGSVHSADWGAVCYELLGAILDNIKGGRIEMGWLRDTFSEPDGDSTELEKIRYARAYILQIIGGYLMPDLSRNLVHLRWLLKLVDFRAAGEFSWGSAVLATLYREMCGATRPNKAKIGGCLSLLQSWARFRFPFLRPRVDHPYTFPLITRWNHSASYARLPTCLEDIRLLLEQRSEAQFQWTPYEDPAIRAVIPDEYLQNPNAWHVNVPLVNFAIVEMHQSDRVLWQFGFRQPIPVAPEVLDDHHKIDLRQLHTDWPRFWIHGKPYLLSEEERQRQLHAQRERRGPLNPRRRDDDAGPSTAPTQSPGPATGPATRPTQLLGPTVQPSTPTIQPLQMMPGTYPSPFMYPCPYMFPFSSPMVGWNAWPGLSPFSITLSGPPIYRQPSHEGSQEGPSGSSSFYQSPSPYGFQTPPPLMMQTPPQSLFYQGGSSSQHPQPESSLEQAEPPPEAGQRRNPTRNRRRPPCGTESDRHGH</sequence>
<reference evidence="3 4" key="1">
    <citation type="journal article" date="2021" name="bioRxiv">
        <title>The Gossypium anomalum genome as a resource for cotton improvement and evolutionary analysis of hybrid incompatibility.</title>
        <authorList>
            <person name="Grover C.E."/>
            <person name="Yuan D."/>
            <person name="Arick M.A."/>
            <person name="Miller E.R."/>
            <person name="Hu G."/>
            <person name="Peterson D.G."/>
            <person name="Wendel J.F."/>
            <person name="Udall J.A."/>
        </authorList>
    </citation>
    <scope>NUCLEOTIDE SEQUENCE [LARGE SCALE GENOMIC DNA]</scope>
    <source>
        <strain evidence="3">JFW-Udall</strain>
        <tissue evidence="3">Leaf</tissue>
    </source>
</reference>
<evidence type="ECO:0000256" key="1">
    <source>
        <dbReference type="SAM" id="MobiDB-lite"/>
    </source>
</evidence>
<feature type="compositionally biased region" description="Polar residues" evidence="1">
    <location>
        <begin position="531"/>
        <end position="549"/>
    </location>
</feature>
<feature type="compositionally biased region" description="Polar residues" evidence="1">
    <location>
        <begin position="432"/>
        <end position="441"/>
    </location>
</feature>
<dbReference type="PANTHER" id="PTHR46033:SF8">
    <property type="entry name" value="PROTEIN MAINTENANCE OF MERISTEMS-LIKE"/>
    <property type="match status" value="1"/>
</dbReference>
<dbReference type="Pfam" id="PF10536">
    <property type="entry name" value="PMD"/>
    <property type="match status" value="1"/>
</dbReference>
<dbReference type="AlphaFoldDB" id="A0A8J6CL35"/>
<feature type="compositionally biased region" description="Low complexity" evidence="1">
    <location>
        <begin position="498"/>
        <end position="529"/>
    </location>
</feature>
<protein>
    <recommendedName>
        <fullName evidence="2">Aminotransferase-like plant mobile domain-containing protein</fullName>
    </recommendedName>
</protein>
<dbReference type="PANTHER" id="PTHR46033">
    <property type="entry name" value="PROTEIN MAIN-LIKE 2"/>
    <property type="match status" value="1"/>
</dbReference>
<dbReference type="OrthoDB" id="960611at2759"/>
<evidence type="ECO:0000313" key="3">
    <source>
        <dbReference type="EMBL" id="KAG8478957.1"/>
    </source>
</evidence>
<evidence type="ECO:0000313" key="4">
    <source>
        <dbReference type="Proteomes" id="UP000701853"/>
    </source>
</evidence>
<dbReference type="InterPro" id="IPR019557">
    <property type="entry name" value="AminoTfrase-like_pln_mobile"/>
</dbReference>
<accession>A0A8J6CL35</accession>
<feature type="domain" description="Aminotransferase-like plant mobile" evidence="2">
    <location>
        <begin position="49"/>
        <end position="346"/>
    </location>
</feature>
<feature type="compositionally biased region" description="Basic and acidic residues" evidence="1">
    <location>
        <begin position="381"/>
        <end position="403"/>
    </location>
</feature>
<organism evidence="3 4">
    <name type="scientific">Gossypium anomalum</name>
    <dbReference type="NCBI Taxonomy" id="47600"/>
    <lineage>
        <taxon>Eukaryota</taxon>
        <taxon>Viridiplantae</taxon>
        <taxon>Streptophyta</taxon>
        <taxon>Embryophyta</taxon>
        <taxon>Tracheophyta</taxon>
        <taxon>Spermatophyta</taxon>
        <taxon>Magnoliopsida</taxon>
        <taxon>eudicotyledons</taxon>
        <taxon>Gunneridae</taxon>
        <taxon>Pentapetalae</taxon>
        <taxon>rosids</taxon>
        <taxon>malvids</taxon>
        <taxon>Malvales</taxon>
        <taxon>Malvaceae</taxon>
        <taxon>Malvoideae</taxon>
        <taxon>Gossypium</taxon>
    </lineage>
</organism>
<keyword evidence="4" id="KW-1185">Reference proteome</keyword>
<feature type="region of interest" description="Disordered" evidence="1">
    <location>
        <begin position="487"/>
        <end position="581"/>
    </location>
</feature>